<dbReference type="Proteomes" id="UP000663671">
    <property type="component" value="Chromosome 3"/>
</dbReference>
<accession>A0A8A1MLX7</accession>
<gene>
    <name evidence="1" type="ORF">I7I51_06448</name>
</gene>
<protein>
    <submittedName>
        <fullName evidence="1">Uncharacterized protein</fullName>
    </submittedName>
</protein>
<dbReference type="EMBL" id="CP069115">
    <property type="protein sequence ID" value="QSS65602.1"/>
    <property type="molecule type" value="Genomic_DNA"/>
</dbReference>
<sequence>MVRAVPDQEQAKFIFWNPDKQTDKQREQTPQRWQLQLNELIKDIPDITKWAELRRAHGFSTIEENHAAIDLLLGKSNSVKVKRVDTPSPVPNCSRFPTWAAKSYTYAVQTGCLDVKSKLGLRTARFRQFIVVLNCEIMLKMGVSVDIVDSIMQQSISPTKHRNLQVYRQGIRWVNTCIRILSENGWGSRAEEVFFLNDREISYYGRISSVKASVEHFTERKKITGTAPEEVPGWIPISIPCIIKRLGDQSIS</sequence>
<organism evidence="1 2">
    <name type="scientific">Ajellomyces capsulatus</name>
    <name type="common">Darling's disease fungus</name>
    <name type="synonym">Histoplasma capsulatum</name>
    <dbReference type="NCBI Taxonomy" id="5037"/>
    <lineage>
        <taxon>Eukaryota</taxon>
        <taxon>Fungi</taxon>
        <taxon>Dikarya</taxon>
        <taxon>Ascomycota</taxon>
        <taxon>Pezizomycotina</taxon>
        <taxon>Eurotiomycetes</taxon>
        <taxon>Eurotiomycetidae</taxon>
        <taxon>Onygenales</taxon>
        <taxon>Ajellomycetaceae</taxon>
        <taxon>Histoplasma</taxon>
    </lineage>
</organism>
<dbReference type="AlphaFoldDB" id="A0A8A1MLX7"/>
<dbReference type="OrthoDB" id="4207750at2759"/>
<proteinExistence type="predicted"/>
<dbReference type="VEuPathDB" id="FungiDB:I7I51_06448"/>
<reference evidence="1" key="1">
    <citation type="submission" date="2021-01" db="EMBL/GenBank/DDBJ databases">
        <title>Chromosome-level genome assembly of a human fungal pathogen reveals clustering of transcriptionally co-regulated genes.</title>
        <authorList>
            <person name="Voorhies M."/>
            <person name="Cohen S."/>
            <person name="Shea T.P."/>
            <person name="Petrus S."/>
            <person name="Munoz J.F."/>
            <person name="Poplawski S."/>
            <person name="Goldman W.E."/>
            <person name="Michael T."/>
            <person name="Cuomo C.A."/>
            <person name="Sil A."/>
            <person name="Beyhan S."/>
        </authorList>
    </citation>
    <scope>NUCLEOTIDE SEQUENCE</scope>
    <source>
        <strain evidence="1">WU24</strain>
    </source>
</reference>
<name>A0A8A1MLX7_AJECA</name>
<evidence type="ECO:0000313" key="2">
    <source>
        <dbReference type="Proteomes" id="UP000663671"/>
    </source>
</evidence>
<evidence type="ECO:0000313" key="1">
    <source>
        <dbReference type="EMBL" id="QSS65602.1"/>
    </source>
</evidence>